<name>A0A1W0A2C5_9STRA</name>
<feature type="domain" description="Phosphoribosyltransferase" evidence="2">
    <location>
        <begin position="56"/>
        <end position="257"/>
    </location>
</feature>
<evidence type="ECO:0000313" key="3">
    <source>
        <dbReference type="EMBL" id="OQS04349.1"/>
    </source>
</evidence>
<dbReference type="Pfam" id="PF14681">
    <property type="entry name" value="UPRTase"/>
    <property type="match status" value="1"/>
</dbReference>
<sequence>MLRRCGKQAAMALSVSIGATLCQKERIYESGEVLGHGVKLELWKANHKNVDVLDLENEAIQMGLTHIRDYKASGAKFVHCADKLLRTVIESALTQLPNDEDAVVTTPLGYKVKGIDYEDNVKVVGIAFCENKLVTERLENLLATTLPFDSTIGSIVPTAEITIASSSLPDDINESYVVLLYPEFASFDKIQSAIQLLLKKGVEADHIQVVSLVTCPAAADKFCKAFPDVNLVTAAYDYSSDNQGRIIPGIGNFEARYADVAGPVPEEEPRADPAIESSVSSWWPFK</sequence>
<organism evidence="3 4">
    <name type="scientific">Thraustotheca clavata</name>
    <dbReference type="NCBI Taxonomy" id="74557"/>
    <lineage>
        <taxon>Eukaryota</taxon>
        <taxon>Sar</taxon>
        <taxon>Stramenopiles</taxon>
        <taxon>Oomycota</taxon>
        <taxon>Saprolegniomycetes</taxon>
        <taxon>Saprolegniales</taxon>
        <taxon>Achlyaceae</taxon>
        <taxon>Thraustotheca</taxon>
    </lineage>
</organism>
<feature type="region of interest" description="Disordered" evidence="1">
    <location>
        <begin position="264"/>
        <end position="286"/>
    </location>
</feature>
<dbReference type="OrthoDB" id="106623at2759"/>
<protein>
    <recommendedName>
        <fullName evidence="2">Phosphoribosyltransferase domain-containing protein</fullName>
    </recommendedName>
</protein>
<evidence type="ECO:0000256" key="1">
    <source>
        <dbReference type="SAM" id="MobiDB-lite"/>
    </source>
</evidence>
<dbReference type="SUPFAM" id="SSF53271">
    <property type="entry name" value="PRTase-like"/>
    <property type="match status" value="1"/>
</dbReference>
<dbReference type="EMBL" id="JNBS01000630">
    <property type="protein sequence ID" value="OQS04349.1"/>
    <property type="molecule type" value="Genomic_DNA"/>
</dbReference>
<dbReference type="AlphaFoldDB" id="A0A1W0A2C5"/>
<accession>A0A1W0A2C5</accession>
<gene>
    <name evidence="3" type="ORF">THRCLA_03402</name>
</gene>
<reference evidence="3 4" key="1">
    <citation type="journal article" date="2014" name="Genome Biol. Evol.">
        <title>The secreted proteins of Achlya hypogyna and Thraustotheca clavata identify the ancestral oomycete secretome and reveal gene acquisitions by horizontal gene transfer.</title>
        <authorList>
            <person name="Misner I."/>
            <person name="Blouin N."/>
            <person name="Leonard G."/>
            <person name="Richards T.A."/>
            <person name="Lane C.E."/>
        </authorList>
    </citation>
    <scope>NUCLEOTIDE SEQUENCE [LARGE SCALE GENOMIC DNA]</scope>
    <source>
        <strain evidence="3 4">ATCC 34112</strain>
    </source>
</reference>
<dbReference type="InterPro" id="IPR029057">
    <property type="entry name" value="PRTase-like"/>
</dbReference>
<feature type="compositionally biased region" description="Polar residues" evidence="1">
    <location>
        <begin position="277"/>
        <end position="286"/>
    </location>
</feature>
<keyword evidence="4" id="KW-1185">Reference proteome</keyword>
<comment type="caution">
    <text evidence="3">The sequence shown here is derived from an EMBL/GenBank/DDBJ whole genome shotgun (WGS) entry which is preliminary data.</text>
</comment>
<evidence type="ECO:0000313" key="4">
    <source>
        <dbReference type="Proteomes" id="UP000243217"/>
    </source>
</evidence>
<dbReference type="Proteomes" id="UP000243217">
    <property type="component" value="Unassembled WGS sequence"/>
</dbReference>
<dbReference type="InterPro" id="IPR000836">
    <property type="entry name" value="PRTase_dom"/>
</dbReference>
<proteinExistence type="predicted"/>
<dbReference type="STRING" id="74557.A0A1W0A2C5"/>
<dbReference type="Gene3D" id="3.40.50.2020">
    <property type="match status" value="1"/>
</dbReference>
<evidence type="ECO:0000259" key="2">
    <source>
        <dbReference type="Pfam" id="PF14681"/>
    </source>
</evidence>